<feature type="transmembrane region" description="Helical" evidence="6">
    <location>
        <begin position="450"/>
        <end position="470"/>
    </location>
</feature>
<dbReference type="EMBL" id="ML978123">
    <property type="protein sequence ID" value="KAF2101808.1"/>
    <property type="molecule type" value="Genomic_DNA"/>
</dbReference>
<feature type="transmembrane region" description="Helical" evidence="6">
    <location>
        <begin position="522"/>
        <end position="544"/>
    </location>
</feature>
<dbReference type="Pfam" id="PF07690">
    <property type="entry name" value="MFS_1"/>
    <property type="match status" value="1"/>
</dbReference>
<keyword evidence="9" id="KW-1185">Reference proteome</keyword>
<sequence length="564" mass="61047">MSTRSSIKDEKPQDLEKKPPNTDEKQSDPLDKPDEEKSAAIAQVNSNEEQKYPSNKALLAIIPALLLAVFLVALDRTIIATAIPRITDAFDSLGDVGWYGSSYLLTFSCFQLLFGRIYTFYNPKWVLIAAIVVFEVGSVVCGAAPNSTALIIGRAVSGLGASGIFGGAVVILVHSVPLHKRPVFQGMMGGVFGVASVIGPLLGGAFTSNVSWRWCFYINLPVGGVTMAVITLILKLDIERKKRLTLLQQANRLDPLGTIAFMPGVICLLLALQWGGSTYAWSNWRIILLFILFGVLITAFIFIQAWKKENATVPPNIFLNRSIIAATWFSFCLGSTMMVFVYYLPIWFQSIKGSSPVHSGIQNLPSVLSLVLASITSGIIVAKIGYYAPMMIFCSIISSVGAGMLTTFQVNTGHAKWIGYQILWGFGFGLGMQQPGLAAQAVLQKKDVPTGISLTFFAQTMGGTIFISVAQNVLDNKLVQGIRDLNSSTISPSAIVRTGATELRNFVSASDLPRVLVVYNNALVNTFYVAVGLSCASIIGALLIEWKSVKKDKPKPKPAAEEKV</sequence>
<feature type="transmembrane region" description="Helical" evidence="6">
    <location>
        <begin position="255"/>
        <end position="274"/>
    </location>
</feature>
<evidence type="ECO:0000259" key="7">
    <source>
        <dbReference type="PROSITE" id="PS50850"/>
    </source>
</evidence>
<feature type="transmembrane region" description="Helical" evidence="6">
    <location>
        <begin position="318"/>
        <end position="344"/>
    </location>
</feature>
<keyword evidence="3 6" id="KW-1133">Transmembrane helix</keyword>
<evidence type="ECO:0000256" key="2">
    <source>
        <dbReference type="ARBA" id="ARBA00022692"/>
    </source>
</evidence>
<dbReference type="OrthoDB" id="10021397at2759"/>
<dbReference type="GO" id="GO:0005886">
    <property type="term" value="C:plasma membrane"/>
    <property type="evidence" value="ECO:0007669"/>
    <property type="project" value="TreeGrafter"/>
</dbReference>
<dbReference type="PANTHER" id="PTHR23501:SF201">
    <property type="entry name" value="MFS AFLATOXIN EFFLUX PUMP"/>
    <property type="match status" value="1"/>
</dbReference>
<feature type="transmembrane region" description="Helical" evidence="6">
    <location>
        <begin position="186"/>
        <end position="205"/>
    </location>
</feature>
<name>A0A9P4IKU5_9PEZI</name>
<feature type="transmembrane region" description="Helical" evidence="6">
    <location>
        <begin position="422"/>
        <end position="443"/>
    </location>
</feature>
<dbReference type="FunFam" id="1.20.1720.10:FF:000012">
    <property type="entry name" value="MFS toxin efflux pump (AflT)"/>
    <property type="match status" value="1"/>
</dbReference>
<accession>A0A9P4IKU5</accession>
<dbReference type="PROSITE" id="PS50850">
    <property type="entry name" value="MFS"/>
    <property type="match status" value="1"/>
</dbReference>
<feature type="transmembrane region" description="Helical" evidence="6">
    <location>
        <begin position="364"/>
        <end position="384"/>
    </location>
</feature>
<evidence type="ECO:0000313" key="8">
    <source>
        <dbReference type="EMBL" id="KAF2101808.1"/>
    </source>
</evidence>
<keyword evidence="4 6" id="KW-0472">Membrane</keyword>
<reference evidence="8" key="1">
    <citation type="journal article" date="2020" name="Stud. Mycol.">
        <title>101 Dothideomycetes genomes: a test case for predicting lifestyles and emergence of pathogens.</title>
        <authorList>
            <person name="Haridas S."/>
            <person name="Albert R."/>
            <person name="Binder M."/>
            <person name="Bloem J."/>
            <person name="Labutti K."/>
            <person name="Salamov A."/>
            <person name="Andreopoulos B."/>
            <person name="Baker S."/>
            <person name="Barry K."/>
            <person name="Bills G."/>
            <person name="Bluhm B."/>
            <person name="Cannon C."/>
            <person name="Castanera R."/>
            <person name="Culley D."/>
            <person name="Daum C."/>
            <person name="Ezra D."/>
            <person name="Gonzalez J."/>
            <person name="Henrissat B."/>
            <person name="Kuo A."/>
            <person name="Liang C."/>
            <person name="Lipzen A."/>
            <person name="Lutzoni F."/>
            <person name="Magnuson J."/>
            <person name="Mondo S."/>
            <person name="Nolan M."/>
            <person name="Ohm R."/>
            <person name="Pangilinan J."/>
            <person name="Park H.-J."/>
            <person name="Ramirez L."/>
            <person name="Alfaro M."/>
            <person name="Sun H."/>
            <person name="Tritt A."/>
            <person name="Yoshinaga Y."/>
            <person name="Zwiers L.-H."/>
            <person name="Turgeon B."/>
            <person name="Goodwin S."/>
            <person name="Spatafora J."/>
            <person name="Crous P."/>
            <person name="Grigoriev I."/>
        </authorList>
    </citation>
    <scope>NUCLEOTIDE SEQUENCE</scope>
    <source>
        <strain evidence="8">CBS 133067</strain>
    </source>
</reference>
<dbReference type="AlphaFoldDB" id="A0A9P4IKU5"/>
<dbReference type="CDD" id="cd17502">
    <property type="entry name" value="MFS_Azr1_MDR_like"/>
    <property type="match status" value="1"/>
</dbReference>
<evidence type="ECO:0000256" key="4">
    <source>
        <dbReference type="ARBA" id="ARBA00023136"/>
    </source>
</evidence>
<comment type="subcellular location">
    <subcellularLocation>
        <location evidence="1">Membrane</location>
        <topology evidence="1">Multi-pass membrane protein</topology>
    </subcellularLocation>
</comment>
<feature type="transmembrane region" description="Helical" evidence="6">
    <location>
        <begin position="391"/>
        <end position="410"/>
    </location>
</feature>
<gene>
    <name evidence="8" type="ORF">NA57DRAFT_33985</name>
</gene>
<comment type="caution">
    <text evidence="8">The sequence shown here is derived from an EMBL/GenBank/DDBJ whole genome shotgun (WGS) entry which is preliminary data.</text>
</comment>
<dbReference type="Proteomes" id="UP000799772">
    <property type="component" value="Unassembled WGS sequence"/>
</dbReference>
<dbReference type="InterPro" id="IPR011701">
    <property type="entry name" value="MFS"/>
</dbReference>
<dbReference type="InterPro" id="IPR020846">
    <property type="entry name" value="MFS_dom"/>
</dbReference>
<dbReference type="SUPFAM" id="SSF103473">
    <property type="entry name" value="MFS general substrate transporter"/>
    <property type="match status" value="2"/>
</dbReference>
<feature type="domain" description="Major facilitator superfamily (MFS) profile" evidence="7">
    <location>
        <begin position="61"/>
        <end position="549"/>
    </location>
</feature>
<organism evidence="8 9">
    <name type="scientific">Rhizodiscina lignyota</name>
    <dbReference type="NCBI Taxonomy" id="1504668"/>
    <lineage>
        <taxon>Eukaryota</taxon>
        <taxon>Fungi</taxon>
        <taxon>Dikarya</taxon>
        <taxon>Ascomycota</taxon>
        <taxon>Pezizomycotina</taxon>
        <taxon>Dothideomycetes</taxon>
        <taxon>Pleosporomycetidae</taxon>
        <taxon>Aulographales</taxon>
        <taxon>Rhizodiscinaceae</taxon>
        <taxon>Rhizodiscina</taxon>
    </lineage>
</organism>
<evidence type="ECO:0000256" key="5">
    <source>
        <dbReference type="SAM" id="MobiDB-lite"/>
    </source>
</evidence>
<feature type="region of interest" description="Disordered" evidence="5">
    <location>
        <begin position="1"/>
        <end position="39"/>
    </location>
</feature>
<dbReference type="FunFam" id="1.20.1250.20:FF:000196">
    <property type="entry name" value="MFS toxin efflux pump (AflT)"/>
    <property type="match status" value="1"/>
</dbReference>
<evidence type="ECO:0000313" key="9">
    <source>
        <dbReference type="Proteomes" id="UP000799772"/>
    </source>
</evidence>
<feature type="transmembrane region" description="Helical" evidence="6">
    <location>
        <begin position="151"/>
        <end position="174"/>
    </location>
</feature>
<dbReference type="PANTHER" id="PTHR23501">
    <property type="entry name" value="MAJOR FACILITATOR SUPERFAMILY"/>
    <property type="match status" value="1"/>
</dbReference>
<dbReference type="Gene3D" id="1.20.1250.20">
    <property type="entry name" value="MFS general substrate transporter like domains"/>
    <property type="match status" value="2"/>
</dbReference>
<evidence type="ECO:0000256" key="6">
    <source>
        <dbReference type="SAM" id="Phobius"/>
    </source>
</evidence>
<feature type="transmembrane region" description="Helical" evidence="6">
    <location>
        <begin position="286"/>
        <end position="306"/>
    </location>
</feature>
<protein>
    <submittedName>
        <fullName evidence="8">MFS general substrate transporter</fullName>
    </submittedName>
</protein>
<feature type="transmembrane region" description="Helical" evidence="6">
    <location>
        <begin position="57"/>
        <end position="84"/>
    </location>
</feature>
<evidence type="ECO:0000256" key="3">
    <source>
        <dbReference type="ARBA" id="ARBA00022989"/>
    </source>
</evidence>
<feature type="transmembrane region" description="Helical" evidence="6">
    <location>
        <begin position="96"/>
        <end position="114"/>
    </location>
</feature>
<feature type="compositionally biased region" description="Basic and acidic residues" evidence="5">
    <location>
        <begin position="1"/>
        <end position="38"/>
    </location>
</feature>
<evidence type="ECO:0000256" key="1">
    <source>
        <dbReference type="ARBA" id="ARBA00004141"/>
    </source>
</evidence>
<proteinExistence type="predicted"/>
<keyword evidence="2 6" id="KW-0812">Transmembrane</keyword>
<feature type="transmembrane region" description="Helical" evidence="6">
    <location>
        <begin position="211"/>
        <end position="234"/>
    </location>
</feature>
<dbReference type="GO" id="GO:0022857">
    <property type="term" value="F:transmembrane transporter activity"/>
    <property type="evidence" value="ECO:0007669"/>
    <property type="project" value="InterPro"/>
</dbReference>
<feature type="transmembrane region" description="Helical" evidence="6">
    <location>
        <begin position="126"/>
        <end position="145"/>
    </location>
</feature>
<dbReference type="InterPro" id="IPR036259">
    <property type="entry name" value="MFS_trans_sf"/>
</dbReference>